<evidence type="ECO:0000313" key="3">
    <source>
        <dbReference type="Proteomes" id="UP000039865"/>
    </source>
</evidence>
<dbReference type="InterPro" id="IPR036249">
    <property type="entry name" value="Thioredoxin-like_sf"/>
</dbReference>
<protein>
    <recommendedName>
        <fullName evidence="1">Thioredoxin-like fold domain-containing protein</fullName>
    </recommendedName>
</protein>
<proteinExistence type="predicted"/>
<dbReference type="Gene3D" id="3.40.30.10">
    <property type="entry name" value="Glutaredoxin"/>
    <property type="match status" value="1"/>
</dbReference>
<dbReference type="GO" id="GO:0005634">
    <property type="term" value="C:nucleus"/>
    <property type="evidence" value="ECO:0007669"/>
    <property type="project" value="TreeGrafter"/>
</dbReference>
<dbReference type="Proteomes" id="UP000039865">
    <property type="component" value="Unassembled WGS sequence"/>
</dbReference>
<dbReference type="InterPro" id="IPR012336">
    <property type="entry name" value="Thioredoxin-like_fold"/>
</dbReference>
<dbReference type="Pfam" id="PF13905">
    <property type="entry name" value="Thioredoxin_8"/>
    <property type="match status" value="1"/>
</dbReference>
<keyword evidence="3" id="KW-1185">Reference proteome</keyword>
<evidence type="ECO:0000259" key="1">
    <source>
        <dbReference type="Pfam" id="PF13905"/>
    </source>
</evidence>
<accession>A0A077ZRK2</accession>
<dbReference type="EMBL" id="CCKQ01000864">
    <property type="protein sequence ID" value="CDW71965.1"/>
    <property type="molecule type" value="Genomic_DNA"/>
</dbReference>
<dbReference type="PANTHER" id="PTHR46472">
    <property type="entry name" value="NUCLEOREDOXIN"/>
    <property type="match status" value="1"/>
</dbReference>
<name>A0A077ZRK2_STYLE</name>
<dbReference type="GO" id="GO:0030178">
    <property type="term" value="P:negative regulation of Wnt signaling pathway"/>
    <property type="evidence" value="ECO:0007669"/>
    <property type="project" value="TreeGrafter"/>
</dbReference>
<feature type="domain" description="Thioredoxin-like fold" evidence="1">
    <location>
        <begin position="28"/>
        <end position="137"/>
    </location>
</feature>
<organism evidence="2 3">
    <name type="scientific">Stylonychia lemnae</name>
    <name type="common">Ciliate</name>
    <dbReference type="NCBI Taxonomy" id="5949"/>
    <lineage>
        <taxon>Eukaryota</taxon>
        <taxon>Sar</taxon>
        <taxon>Alveolata</taxon>
        <taxon>Ciliophora</taxon>
        <taxon>Intramacronucleata</taxon>
        <taxon>Spirotrichea</taxon>
        <taxon>Stichotrichia</taxon>
        <taxon>Sporadotrichida</taxon>
        <taxon>Oxytrichidae</taxon>
        <taxon>Stylonychinae</taxon>
        <taxon>Stylonychia</taxon>
    </lineage>
</organism>
<dbReference type="AlphaFoldDB" id="A0A077ZRK2"/>
<dbReference type="InParanoid" id="A0A077ZRK2"/>
<dbReference type="GO" id="GO:0004791">
    <property type="term" value="F:thioredoxin-disulfide reductase (NADPH) activity"/>
    <property type="evidence" value="ECO:0007669"/>
    <property type="project" value="TreeGrafter"/>
</dbReference>
<dbReference type="OrthoDB" id="282363at2759"/>
<dbReference type="PANTHER" id="PTHR46472:SF1">
    <property type="entry name" value="NUCLEOREDOXIN"/>
    <property type="match status" value="1"/>
</dbReference>
<dbReference type="GO" id="GO:0031397">
    <property type="term" value="P:negative regulation of protein ubiquitination"/>
    <property type="evidence" value="ECO:0007669"/>
    <property type="project" value="TreeGrafter"/>
</dbReference>
<evidence type="ECO:0000313" key="2">
    <source>
        <dbReference type="EMBL" id="CDW71965.1"/>
    </source>
</evidence>
<reference evidence="2 3" key="1">
    <citation type="submission" date="2014-06" db="EMBL/GenBank/DDBJ databases">
        <authorList>
            <person name="Swart Estienne"/>
        </authorList>
    </citation>
    <scope>NUCLEOTIDE SEQUENCE [LARGE SCALE GENOMIC DNA]</scope>
    <source>
        <strain evidence="2 3">130c</strain>
    </source>
</reference>
<dbReference type="SUPFAM" id="SSF52833">
    <property type="entry name" value="Thioredoxin-like"/>
    <property type="match status" value="1"/>
</dbReference>
<sequence length="167" mass="19704">MKKRGIVKERVISEDIDIGEHLSEYRCFGVLFSAHWCPPCKGLLMNLKTFYNEINTKRYIKNKEVLEDDDIPRDLIAMYKNFEIIYISMDNSKDQFKEHFIDIGNWMAIPFGDPRVQVLKQKYEVVAIPQLVIFDSKSSKPIRMNARNEVFMRGTEVFPEWLQKCST</sequence>
<gene>
    <name evidence="2" type="primary">Contig6372.g6825</name>
    <name evidence="2" type="ORF">STYLEM_916</name>
</gene>